<protein>
    <submittedName>
        <fullName evidence="2">Uncharacterized protein</fullName>
    </submittedName>
</protein>
<sequence length="63" mass="6727">MGCTDKGISTTEETPRVILPTPGADATSAAPSLWDPLFDPINFIERELSMVGDISRFADTPSS</sequence>
<comment type="caution">
    <text evidence="2">The sequence shown here is derived from an EMBL/GenBank/DDBJ whole genome shotgun (WGS) entry which is preliminary data.</text>
</comment>
<keyword evidence="3" id="KW-1185">Reference proteome</keyword>
<name>A0A392VQD3_9FABA</name>
<feature type="region of interest" description="Disordered" evidence="1">
    <location>
        <begin position="1"/>
        <end position="30"/>
    </location>
</feature>
<dbReference type="AlphaFoldDB" id="A0A392VQD3"/>
<proteinExistence type="predicted"/>
<evidence type="ECO:0000256" key="1">
    <source>
        <dbReference type="SAM" id="MobiDB-lite"/>
    </source>
</evidence>
<dbReference type="Proteomes" id="UP000265520">
    <property type="component" value="Unassembled WGS sequence"/>
</dbReference>
<accession>A0A392VQD3</accession>
<evidence type="ECO:0000313" key="2">
    <source>
        <dbReference type="EMBL" id="MCI90097.1"/>
    </source>
</evidence>
<feature type="non-terminal residue" evidence="2">
    <location>
        <position position="63"/>
    </location>
</feature>
<evidence type="ECO:0000313" key="3">
    <source>
        <dbReference type="Proteomes" id="UP000265520"/>
    </source>
</evidence>
<organism evidence="2 3">
    <name type="scientific">Trifolium medium</name>
    <dbReference type="NCBI Taxonomy" id="97028"/>
    <lineage>
        <taxon>Eukaryota</taxon>
        <taxon>Viridiplantae</taxon>
        <taxon>Streptophyta</taxon>
        <taxon>Embryophyta</taxon>
        <taxon>Tracheophyta</taxon>
        <taxon>Spermatophyta</taxon>
        <taxon>Magnoliopsida</taxon>
        <taxon>eudicotyledons</taxon>
        <taxon>Gunneridae</taxon>
        <taxon>Pentapetalae</taxon>
        <taxon>rosids</taxon>
        <taxon>fabids</taxon>
        <taxon>Fabales</taxon>
        <taxon>Fabaceae</taxon>
        <taxon>Papilionoideae</taxon>
        <taxon>50 kb inversion clade</taxon>
        <taxon>NPAAA clade</taxon>
        <taxon>Hologalegina</taxon>
        <taxon>IRL clade</taxon>
        <taxon>Trifolieae</taxon>
        <taxon>Trifolium</taxon>
    </lineage>
</organism>
<dbReference type="EMBL" id="LXQA011234904">
    <property type="protein sequence ID" value="MCI90097.1"/>
    <property type="molecule type" value="Genomic_DNA"/>
</dbReference>
<reference evidence="2 3" key="1">
    <citation type="journal article" date="2018" name="Front. Plant Sci.">
        <title>Red Clover (Trifolium pratense) and Zigzag Clover (T. medium) - A Picture of Genomic Similarities and Differences.</title>
        <authorList>
            <person name="Dluhosova J."/>
            <person name="Istvanek J."/>
            <person name="Nedelnik J."/>
            <person name="Repkova J."/>
        </authorList>
    </citation>
    <scope>NUCLEOTIDE SEQUENCE [LARGE SCALE GENOMIC DNA]</scope>
    <source>
        <strain evidence="3">cv. 10/8</strain>
        <tissue evidence="2">Leaf</tissue>
    </source>
</reference>